<protein>
    <submittedName>
        <fullName evidence="3">Ral guanine nucleotide dissociation stimulator</fullName>
    </submittedName>
</protein>
<organism evidence="3 4">
    <name type="scientific">Myotis brandtii</name>
    <name type="common">Brandt's bat</name>
    <dbReference type="NCBI Taxonomy" id="109478"/>
    <lineage>
        <taxon>Eukaryota</taxon>
        <taxon>Metazoa</taxon>
        <taxon>Chordata</taxon>
        <taxon>Craniata</taxon>
        <taxon>Vertebrata</taxon>
        <taxon>Euteleostomi</taxon>
        <taxon>Mammalia</taxon>
        <taxon>Eutheria</taxon>
        <taxon>Laurasiatheria</taxon>
        <taxon>Chiroptera</taxon>
        <taxon>Yangochiroptera</taxon>
        <taxon>Vespertilionidae</taxon>
        <taxon>Myotis</taxon>
    </lineage>
</organism>
<dbReference type="PANTHER" id="PTHR46793">
    <property type="entry name" value="1700018F24RIK PROTEIN-RELATED-RELATED"/>
    <property type="match status" value="1"/>
</dbReference>
<reference evidence="3 4" key="1">
    <citation type="journal article" date="2013" name="Nat. Commun.">
        <title>Genome analysis reveals insights into physiology and longevity of the Brandt's bat Myotis brandtii.</title>
        <authorList>
            <person name="Seim I."/>
            <person name="Fang X."/>
            <person name="Xiong Z."/>
            <person name="Lobanov A.V."/>
            <person name="Huang Z."/>
            <person name="Ma S."/>
            <person name="Feng Y."/>
            <person name="Turanov A.A."/>
            <person name="Zhu Y."/>
            <person name="Lenz T.L."/>
            <person name="Gerashchenko M.V."/>
            <person name="Fan D."/>
            <person name="Hee Yim S."/>
            <person name="Yao X."/>
            <person name="Jordan D."/>
            <person name="Xiong Y."/>
            <person name="Ma Y."/>
            <person name="Lyapunov A.N."/>
            <person name="Chen G."/>
            <person name="Kulakova O.I."/>
            <person name="Sun Y."/>
            <person name="Lee S.G."/>
            <person name="Bronson R.T."/>
            <person name="Moskalev A.A."/>
            <person name="Sunyaev S.R."/>
            <person name="Zhang G."/>
            <person name="Krogh A."/>
            <person name="Wang J."/>
            <person name="Gladyshev V.N."/>
        </authorList>
    </citation>
    <scope>NUCLEOTIDE SEQUENCE [LARGE SCALE GENOMIC DNA]</scope>
</reference>
<evidence type="ECO:0000259" key="2">
    <source>
        <dbReference type="PROSITE" id="PS50212"/>
    </source>
</evidence>
<dbReference type="PROSITE" id="PS50212">
    <property type="entry name" value="RASGEF_NTER"/>
    <property type="match status" value="1"/>
</dbReference>
<name>S7MVI9_MYOBR</name>
<dbReference type="Pfam" id="PF00618">
    <property type="entry name" value="RasGEF_N"/>
    <property type="match status" value="1"/>
</dbReference>
<dbReference type="InterPro" id="IPR023578">
    <property type="entry name" value="Ras_GEF_dom_sf"/>
</dbReference>
<dbReference type="CDD" id="cd06224">
    <property type="entry name" value="REM"/>
    <property type="match status" value="1"/>
</dbReference>
<gene>
    <name evidence="3" type="ORF">D623_10031884</name>
</gene>
<dbReference type="GO" id="GO:0005085">
    <property type="term" value="F:guanyl-nucleotide exchange factor activity"/>
    <property type="evidence" value="ECO:0007669"/>
    <property type="project" value="UniProtKB-KW"/>
</dbReference>
<dbReference type="Proteomes" id="UP000052978">
    <property type="component" value="Unassembled WGS sequence"/>
</dbReference>
<evidence type="ECO:0000313" key="3">
    <source>
        <dbReference type="EMBL" id="EPQ08526.1"/>
    </source>
</evidence>
<evidence type="ECO:0000256" key="1">
    <source>
        <dbReference type="PROSITE-ProRule" id="PRU00135"/>
    </source>
</evidence>
<dbReference type="SMART" id="SM00229">
    <property type="entry name" value="RasGEFN"/>
    <property type="match status" value="1"/>
</dbReference>
<keyword evidence="4" id="KW-1185">Reference proteome</keyword>
<dbReference type="Gene3D" id="1.20.870.10">
    <property type="entry name" value="Son of sevenless (SoS) protein Chain: S domain 1"/>
    <property type="match status" value="1"/>
</dbReference>
<accession>S7MVI9</accession>
<dbReference type="PANTHER" id="PTHR46793:SF3">
    <property type="entry name" value="RIKEN CDNA 4930596D02 GENE"/>
    <property type="match status" value="1"/>
</dbReference>
<keyword evidence="1" id="KW-0344">Guanine-nucleotide releasing factor</keyword>
<feature type="domain" description="N-terminal Ras-GEF" evidence="2">
    <location>
        <begin position="60"/>
        <end position="185"/>
    </location>
</feature>
<sequence length="260" mass="29813">MSSCWISSYRGSCSRRPHSGSFSKFWRRWFNPHPQRLWPFSRRSPQGQTASTGNTNKLCMVQTARAHRLDKLVEHLVPAFLGRDPTFVPTFLWNYRTFATTQQVLDLLLTRYGCIFPYAEEDGGPVDQQKKVIISILGMWLDQSPQDFFQPPEFPGLVVLLAYLELNFPGSALERQAQLLLSELECREPTEAEAEGEEDAGRRCGRVRRRWGSATQRRAFRGQGQSRLRSLSPWPAGWEDFLGWALALGLHGWTGEMFCL</sequence>
<dbReference type="InterPro" id="IPR000651">
    <property type="entry name" value="Ras-like_Gua-exchang_fac_N"/>
</dbReference>
<dbReference type="EMBL" id="KE162497">
    <property type="protein sequence ID" value="EPQ08526.1"/>
    <property type="molecule type" value="Genomic_DNA"/>
</dbReference>
<dbReference type="AlphaFoldDB" id="S7MVI9"/>
<dbReference type="SUPFAM" id="SSF48366">
    <property type="entry name" value="Ras GEF"/>
    <property type="match status" value="1"/>
</dbReference>
<proteinExistence type="predicted"/>
<evidence type="ECO:0000313" key="4">
    <source>
        <dbReference type="Proteomes" id="UP000052978"/>
    </source>
</evidence>